<gene>
    <name evidence="2" type="ORF">AVDCRST_MAG32-2048</name>
</gene>
<feature type="non-terminal residue" evidence="2">
    <location>
        <position position="1"/>
    </location>
</feature>
<sequence>GQPHRPDSDGFPAGGEPQDADARGWPAALREARRRGPSLRPRDGRADASRRGGLAALPQAPAPLGPYGGAAGVAARRGLRHRAPRAPQRTAEARPDPGAPRAVLPPARHPAGVGAAAVGVDAHRGAPRRSGRDVHQGPPLAHGRRLGDAPAPERPVDRPGRARDGGTVGGPAGSGPTAAARGADLGGGGDGAGDAHGARHHRRGGRDAGRSGQDAQPERAQRDLAPLALRTTDAVQPEDHRLPPVRRPGLADRADACRREGHRDHHQRRGARDVRRCDAHLPARARRPPGDDAGLDGAGGPQRQAVPPRLARRRQRGRRGDGPARHPPPRPRRPARRDPPVDEGRQGGARVDDAGADHGDERAGPGPGDPRPHAADAGRRAAAVQPHHQQRARPEDDALLERRPSRRHLPAVHPDQRDGAQHHLHVVRRQDGVRAHRLPPHRPPPPADAHPPRRRAGCAGEVRGGL</sequence>
<accession>A0A6J4NPJ0</accession>
<keyword evidence="2" id="KW-0808">Transferase</keyword>
<dbReference type="AlphaFoldDB" id="A0A6J4NPJ0"/>
<keyword evidence="2" id="KW-0012">Acyltransferase</keyword>
<feature type="region of interest" description="Disordered" evidence="1">
    <location>
        <begin position="1"/>
        <end position="466"/>
    </location>
</feature>
<protein>
    <submittedName>
        <fullName evidence="2">Wax ester synthase/acyl-CoA:diacylglycerol acyltransferase</fullName>
    </submittedName>
</protein>
<feature type="compositionally biased region" description="Low complexity" evidence="1">
    <location>
        <begin position="105"/>
        <end position="120"/>
    </location>
</feature>
<name>A0A6J4NPJ0_9ACTN</name>
<reference evidence="2" key="1">
    <citation type="submission" date="2020-02" db="EMBL/GenBank/DDBJ databases">
        <authorList>
            <person name="Meier V. D."/>
        </authorList>
    </citation>
    <scope>NUCLEOTIDE SEQUENCE</scope>
    <source>
        <strain evidence="2">AVDCRST_MAG32</strain>
    </source>
</reference>
<feature type="compositionally biased region" description="Basic and acidic residues" evidence="1">
    <location>
        <begin position="336"/>
        <end position="363"/>
    </location>
</feature>
<feature type="compositionally biased region" description="Low complexity" evidence="1">
    <location>
        <begin position="174"/>
        <end position="183"/>
    </location>
</feature>
<dbReference type="EMBL" id="CADCUM010000087">
    <property type="protein sequence ID" value="CAA9388241.1"/>
    <property type="molecule type" value="Genomic_DNA"/>
</dbReference>
<evidence type="ECO:0000313" key="2">
    <source>
        <dbReference type="EMBL" id="CAA9388241.1"/>
    </source>
</evidence>
<feature type="compositionally biased region" description="Gly residues" evidence="1">
    <location>
        <begin position="184"/>
        <end position="194"/>
    </location>
</feature>
<feature type="non-terminal residue" evidence="2">
    <location>
        <position position="466"/>
    </location>
</feature>
<evidence type="ECO:0000256" key="1">
    <source>
        <dbReference type="SAM" id="MobiDB-lite"/>
    </source>
</evidence>
<organism evidence="2">
    <name type="scientific">uncultured Nocardioides sp</name>
    <dbReference type="NCBI Taxonomy" id="198441"/>
    <lineage>
        <taxon>Bacteria</taxon>
        <taxon>Bacillati</taxon>
        <taxon>Actinomycetota</taxon>
        <taxon>Actinomycetes</taxon>
        <taxon>Propionibacteriales</taxon>
        <taxon>Nocardioidaceae</taxon>
        <taxon>Nocardioides</taxon>
        <taxon>environmental samples</taxon>
    </lineage>
</organism>
<feature type="compositionally biased region" description="Basic and acidic residues" evidence="1">
    <location>
        <begin position="370"/>
        <end position="379"/>
    </location>
</feature>
<feature type="compositionally biased region" description="Basic and acidic residues" evidence="1">
    <location>
        <begin position="40"/>
        <end position="50"/>
    </location>
</feature>
<feature type="compositionally biased region" description="Basic and acidic residues" evidence="1">
    <location>
        <begin position="270"/>
        <end position="281"/>
    </location>
</feature>
<proteinExistence type="predicted"/>
<dbReference type="GO" id="GO:0016746">
    <property type="term" value="F:acyltransferase activity"/>
    <property type="evidence" value="ECO:0007669"/>
    <property type="project" value="UniProtKB-KW"/>
</dbReference>
<feature type="compositionally biased region" description="Basic and acidic residues" evidence="1">
    <location>
        <begin position="154"/>
        <end position="164"/>
    </location>
</feature>
<feature type="compositionally biased region" description="Basic and acidic residues" evidence="1">
    <location>
        <begin position="392"/>
        <end position="403"/>
    </location>
</feature>
<feature type="compositionally biased region" description="Basic and acidic residues" evidence="1">
    <location>
        <begin position="249"/>
        <end position="263"/>
    </location>
</feature>